<dbReference type="RefSeq" id="WP_343251789.1">
    <property type="nucleotide sequence ID" value="NZ_HG937516.1"/>
</dbReference>
<dbReference type="KEGG" id="mamp:MAMA39_03220"/>
<feature type="domain" description="CinA C-terminal" evidence="1">
    <location>
        <begin position="5"/>
        <end position="153"/>
    </location>
</feature>
<accession>A0A292IIQ9</accession>
<name>A0A292IIQ9_9MOLU</name>
<dbReference type="NCBIfam" id="TIGR00199">
    <property type="entry name" value="PncC_domain"/>
    <property type="match status" value="1"/>
</dbReference>
<sequence>MLDFKDIVIDKLAKQKLTLAIAESVTGGAIASTIVGAPGASVVFKGGVVAYSKEAKIRLLNVRESTIAQYGVISAQVAKEMAIGVVKQLNTDIGLGVTGVAGPETVENRTVGTVFFCVVVIDKAYEFEAQFNDEGRNKNRISITSKILEELLKIVVKLTKSKE</sequence>
<evidence type="ECO:0000259" key="1">
    <source>
        <dbReference type="Pfam" id="PF02464"/>
    </source>
</evidence>
<dbReference type="EMBL" id="HG937516">
    <property type="protein sequence ID" value="CDN40442.1"/>
    <property type="molecule type" value="Genomic_DNA"/>
</dbReference>
<dbReference type="AlphaFoldDB" id="A0A292IIQ9"/>
<dbReference type="SUPFAM" id="SSF142433">
    <property type="entry name" value="CinA-like"/>
    <property type="match status" value="1"/>
</dbReference>
<proteinExistence type="predicted"/>
<dbReference type="InterPro" id="IPR008136">
    <property type="entry name" value="CinA_C"/>
</dbReference>
<dbReference type="InterPro" id="IPR036653">
    <property type="entry name" value="CinA-like_C"/>
</dbReference>
<dbReference type="Gene3D" id="3.90.950.20">
    <property type="entry name" value="CinA-like"/>
    <property type="match status" value="1"/>
</dbReference>
<organism evidence="2 3">
    <name type="scientific">Mycoplasma amphoriforme A39</name>
    <dbReference type="NCBI Taxonomy" id="572419"/>
    <lineage>
        <taxon>Bacteria</taxon>
        <taxon>Bacillati</taxon>
        <taxon>Mycoplasmatota</taxon>
        <taxon>Mollicutes</taxon>
        <taxon>Mycoplasmataceae</taxon>
        <taxon>Mycoplasma</taxon>
    </lineage>
</organism>
<evidence type="ECO:0000313" key="3">
    <source>
        <dbReference type="Proteomes" id="UP000261764"/>
    </source>
</evidence>
<protein>
    <recommendedName>
        <fullName evidence="1">CinA C-terminal domain-containing protein</fullName>
    </recommendedName>
</protein>
<dbReference type="Pfam" id="PF02464">
    <property type="entry name" value="CinA"/>
    <property type="match status" value="1"/>
</dbReference>
<gene>
    <name evidence="2" type="ORF">MAMA39_03220</name>
</gene>
<dbReference type="Proteomes" id="UP000261764">
    <property type="component" value="Chromosome I"/>
</dbReference>
<evidence type="ECO:0000313" key="2">
    <source>
        <dbReference type="EMBL" id="CDN40442.1"/>
    </source>
</evidence>
<reference evidence="2 3" key="1">
    <citation type="journal article" date="2015" name="Clin. Infect. Dis.">
        <title>Genomic Investigations unmask Mycoplasma amphoriforme, a new respiratory pathogen.</title>
        <authorList>
            <person name="Gillespie S.H."/>
            <person name="Ling C.L."/>
            <person name="Oravcova K."/>
            <person name="Pinheiro M."/>
            <person name="Wells L."/>
            <person name="Bryant J.M."/>
            <person name="McHugh T.D."/>
            <person name="Bebear C."/>
            <person name="Webster D."/>
            <person name="Harris S.R."/>
            <person name="Seth-Smith H.M."/>
            <person name="Thomson N.R."/>
        </authorList>
    </citation>
    <scope>NUCLEOTIDE SEQUENCE [LARGE SCALE GENOMIC DNA]</scope>
    <source>
        <strain evidence="2 3">A39</strain>
    </source>
</reference>
<keyword evidence="3" id="KW-1185">Reference proteome</keyword>